<evidence type="ECO:0000256" key="3">
    <source>
        <dbReference type="ARBA" id="ARBA00022685"/>
    </source>
</evidence>
<dbReference type="SMART" id="SM00078">
    <property type="entry name" value="IlGF"/>
    <property type="match status" value="1"/>
</dbReference>
<protein>
    <recommendedName>
        <fullName evidence="8">Insulin-like domain-containing protein</fullName>
    </recommendedName>
</protein>
<evidence type="ECO:0000256" key="6">
    <source>
        <dbReference type="RuleBase" id="RU000406"/>
    </source>
</evidence>
<comment type="caution">
    <text evidence="9">The sequence shown here is derived from an EMBL/GenBank/DDBJ whole genome shotgun (WGS) entry which is preliminary data.</text>
</comment>
<evidence type="ECO:0000256" key="7">
    <source>
        <dbReference type="SAM" id="SignalP"/>
    </source>
</evidence>
<dbReference type="InterPro" id="IPR022352">
    <property type="entry name" value="Ins/IGF/rlx"/>
</dbReference>
<comment type="similarity">
    <text evidence="1 6">Belongs to the insulin family.</text>
</comment>
<reference evidence="9 10" key="1">
    <citation type="submission" date="2024-04" db="EMBL/GenBank/DDBJ databases">
        <authorList>
            <person name="Rising A."/>
            <person name="Reimegard J."/>
            <person name="Sonavane S."/>
            <person name="Akerstrom W."/>
            <person name="Nylinder S."/>
            <person name="Hedman E."/>
            <person name="Kallberg Y."/>
        </authorList>
    </citation>
    <scope>NUCLEOTIDE SEQUENCE [LARGE SCALE GENOMIC DNA]</scope>
</reference>
<dbReference type="SUPFAM" id="SSF56994">
    <property type="entry name" value="Insulin-like"/>
    <property type="match status" value="1"/>
</dbReference>
<proteinExistence type="inferred from homology"/>
<dbReference type="PANTHER" id="PTHR13647">
    <property type="entry name" value="INSULIN-LIKE PEPTIDE 2-RELATED"/>
    <property type="match status" value="1"/>
</dbReference>
<dbReference type="InterPro" id="IPR016179">
    <property type="entry name" value="Insulin-like"/>
</dbReference>
<comment type="subcellular location">
    <subcellularLocation>
        <location evidence="6">Secreted</location>
    </subcellularLocation>
</comment>
<dbReference type="Gene3D" id="1.10.100.10">
    <property type="entry name" value="Insulin-like"/>
    <property type="match status" value="1"/>
</dbReference>
<dbReference type="GO" id="GO:0005576">
    <property type="term" value="C:extracellular region"/>
    <property type="evidence" value="ECO:0007669"/>
    <property type="project" value="UniProtKB-SubCell"/>
</dbReference>
<keyword evidence="6" id="KW-0964">Secreted</keyword>
<evidence type="ECO:0000256" key="2">
    <source>
        <dbReference type="ARBA" id="ARBA00011207"/>
    </source>
</evidence>
<keyword evidence="4 7" id="KW-0732">Signal</keyword>
<comment type="subunit">
    <text evidence="2">Heterodimer of a B chain and an A chain linked by two disulfide bonds.</text>
</comment>
<evidence type="ECO:0000313" key="10">
    <source>
        <dbReference type="Proteomes" id="UP001497382"/>
    </source>
</evidence>
<dbReference type="GO" id="GO:0005179">
    <property type="term" value="F:hormone activity"/>
    <property type="evidence" value="ECO:0007669"/>
    <property type="project" value="InterPro"/>
</dbReference>
<feature type="domain" description="Insulin-like" evidence="8">
    <location>
        <begin position="27"/>
        <end position="121"/>
    </location>
</feature>
<evidence type="ECO:0000256" key="4">
    <source>
        <dbReference type="ARBA" id="ARBA00022729"/>
    </source>
</evidence>
<keyword evidence="5" id="KW-1015">Disulfide bond</keyword>
<dbReference type="PRINTS" id="PR00276">
    <property type="entry name" value="INSULINFAMLY"/>
</dbReference>
<gene>
    <name evidence="9" type="ORF">LARSCL_LOCUS1532</name>
</gene>
<sequence>MVLRHSILFVLGFVALTVLHSENAEGVRMCGRRLADLLNFICEKHGGFHAPRAKREVSDRSASKRSVIEIFRPLSRRTLNNPGNEGAATPSEVEMTSSFRSGVVDECCRKQCTLTTLASYCANSQHVGNIDFDEMVPPGSEPAISAEDIAEYQLQHDAAKGMTDLSESNVIRPVSSSGLFAHSSRPNLGQFMRNRPIFIVLSQLQDDEDRALGDYRF</sequence>
<organism evidence="9 10">
    <name type="scientific">Larinioides sclopetarius</name>
    <dbReference type="NCBI Taxonomy" id="280406"/>
    <lineage>
        <taxon>Eukaryota</taxon>
        <taxon>Metazoa</taxon>
        <taxon>Ecdysozoa</taxon>
        <taxon>Arthropoda</taxon>
        <taxon>Chelicerata</taxon>
        <taxon>Arachnida</taxon>
        <taxon>Araneae</taxon>
        <taxon>Araneomorphae</taxon>
        <taxon>Entelegynae</taxon>
        <taxon>Araneoidea</taxon>
        <taxon>Araneidae</taxon>
        <taxon>Larinioides</taxon>
    </lineage>
</organism>
<dbReference type="InterPro" id="IPR022353">
    <property type="entry name" value="Insulin_CS"/>
</dbReference>
<keyword evidence="10" id="KW-1185">Reference proteome</keyword>
<name>A0AAV1YX58_9ARAC</name>
<evidence type="ECO:0000259" key="8">
    <source>
        <dbReference type="SMART" id="SM00078"/>
    </source>
</evidence>
<dbReference type="AlphaFoldDB" id="A0AAV1YX58"/>
<dbReference type="Pfam" id="PF00049">
    <property type="entry name" value="Insulin"/>
    <property type="match status" value="1"/>
</dbReference>
<dbReference type="PROSITE" id="PS00262">
    <property type="entry name" value="INSULIN"/>
    <property type="match status" value="1"/>
</dbReference>
<feature type="signal peptide" evidence="7">
    <location>
        <begin position="1"/>
        <end position="26"/>
    </location>
</feature>
<dbReference type="PANTHER" id="PTHR13647:SF4">
    <property type="entry name" value="INSULIN-LIKE PEPTIDE 1-RELATED"/>
    <property type="match status" value="1"/>
</dbReference>
<keyword evidence="3" id="KW-0165">Cleavage on pair of basic residues</keyword>
<dbReference type="InterPro" id="IPR036438">
    <property type="entry name" value="Insulin-like_sf"/>
</dbReference>
<accession>A0AAV1YX58</accession>
<dbReference type="Proteomes" id="UP001497382">
    <property type="component" value="Unassembled WGS sequence"/>
</dbReference>
<evidence type="ECO:0000256" key="1">
    <source>
        <dbReference type="ARBA" id="ARBA00009034"/>
    </source>
</evidence>
<dbReference type="EMBL" id="CAXIEN010000009">
    <property type="protein sequence ID" value="CAL1263502.1"/>
    <property type="molecule type" value="Genomic_DNA"/>
</dbReference>
<evidence type="ECO:0000256" key="5">
    <source>
        <dbReference type="ARBA" id="ARBA00023157"/>
    </source>
</evidence>
<feature type="chain" id="PRO_5043987792" description="Insulin-like domain-containing protein" evidence="7">
    <location>
        <begin position="27"/>
        <end position="217"/>
    </location>
</feature>
<evidence type="ECO:0000313" key="9">
    <source>
        <dbReference type="EMBL" id="CAL1263502.1"/>
    </source>
</evidence>